<dbReference type="FunFam" id="3.30.780.10:FF:000002">
    <property type="entry name" value="Stress response translation initiation inhibitor"/>
    <property type="match status" value="1"/>
</dbReference>
<dbReference type="OrthoDB" id="9792915at2"/>
<keyword evidence="7" id="KW-1185">Reference proteome</keyword>
<dbReference type="InterPro" id="IPR001950">
    <property type="entry name" value="SUI1"/>
</dbReference>
<proteinExistence type="inferred from homology"/>
<dbReference type="PIRSF" id="PIRSF037511">
    <property type="entry name" value="Transl_init_SUI1_pro"/>
    <property type="match status" value="1"/>
</dbReference>
<dbReference type="RefSeq" id="WP_126784268.1">
    <property type="nucleotide sequence ID" value="NZ_PIQF01000001.1"/>
</dbReference>
<evidence type="ECO:0000256" key="3">
    <source>
        <dbReference type="ARBA" id="ARBA00022917"/>
    </source>
</evidence>
<name>A0A432ZIT4_9GAMM</name>
<dbReference type="GO" id="GO:0006417">
    <property type="term" value="P:regulation of translation"/>
    <property type="evidence" value="ECO:0007669"/>
    <property type="project" value="UniProtKB-KW"/>
</dbReference>
<sequence>MSDWKDQLSQVVYSTEQGKIDPEPEPEEIPEGDGVVRLQRQTKGRKGKGVTIVSGIAKPQQELKTIAKKLKQFCGVGGAVKDYEIELQGDQRDAAEQWLSKQGYRVKRAGG</sequence>
<accession>A0A432ZIT4</accession>
<dbReference type="PANTHER" id="PTHR12789:SF0">
    <property type="entry name" value="DENSITY-REGULATED PROTEIN"/>
    <property type="match status" value="1"/>
</dbReference>
<dbReference type="AlphaFoldDB" id="A0A432ZIT4"/>
<dbReference type="NCBIfam" id="NF006536">
    <property type="entry name" value="PRK09019.1"/>
    <property type="match status" value="1"/>
</dbReference>
<organism evidence="6 7">
    <name type="scientific">Idiomarina seosinensis</name>
    <dbReference type="NCBI Taxonomy" id="281739"/>
    <lineage>
        <taxon>Bacteria</taxon>
        <taxon>Pseudomonadati</taxon>
        <taxon>Pseudomonadota</taxon>
        <taxon>Gammaproteobacteria</taxon>
        <taxon>Alteromonadales</taxon>
        <taxon>Idiomarinaceae</taxon>
        <taxon>Idiomarina</taxon>
    </lineage>
</organism>
<keyword evidence="3" id="KW-0648">Protein biosynthesis</keyword>
<dbReference type="Proteomes" id="UP000287908">
    <property type="component" value="Unassembled WGS sequence"/>
</dbReference>
<dbReference type="PANTHER" id="PTHR12789">
    <property type="entry name" value="DENSITY-REGULATED PROTEIN HOMOLOG"/>
    <property type="match status" value="1"/>
</dbReference>
<dbReference type="PROSITE" id="PS50296">
    <property type="entry name" value="SUI1"/>
    <property type="match status" value="1"/>
</dbReference>
<dbReference type="GO" id="GO:0003729">
    <property type="term" value="F:mRNA binding"/>
    <property type="evidence" value="ECO:0007669"/>
    <property type="project" value="TreeGrafter"/>
</dbReference>
<reference evidence="6 7" key="1">
    <citation type="journal article" date="2011" name="Front. Microbiol.">
        <title>Genomic signatures of strain selection and enhancement in Bacillus atrophaeus var. globigii, a historical biowarfare simulant.</title>
        <authorList>
            <person name="Gibbons H.S."/>
            <person name="Broomall S.M."/>
            <person name="McNew L.A."/>
            <person name="Daligault H."/>
            <person name="Chapman C."/>
            <person name="Bruce D."/>
            <person name="Karavis M."/>
            <person name="Krepps M."/>
            <person name="McGregor P.A."/>
            <person name="Hong C."/>
            <person name="Park K.H."/>
            <person name="Akmal A."/>
            <person name="Feldman A."/>
            <person name="Lin J.S."/>
            <person name="Chang W.E."/>
            <person name="Higgs B.W."/>
            <person name="Demirev P."/>
            <person name="Lindquist J."/>
            <person name="Liem A."/>
            <person name="Fochler E."/>
            <person name="Read T.D."/>
            <person name="Tapia R."/>
            <person name="Johnson S."/>
            <person name="Bishop-Lilly K.A."/>
            <person name="Detter C."/>
            <person name="Han C."/>
            <person name="Sozhamannan S."/>
            <person name="Rosenzweig C.N."/>
            <person name="Skowronski E.W."/>
        </authorList>
    </citation>
    <scope>NUCLEOTIDE SEQUENCE [LARGE SCALE GENOMIC DNA]</scope>
    <source>
        <strain evidence="6 7">CL-SP19</strain>
    </source>
</reference>
<dbReference type="Gene3D" id="3.30.780.10">
    <property type="entry name" value="SUI1-like domain"/>
    <property type="match status" value="1"/>
</dbReference>
<dbReference type="GO" id="GO:0001731">
    <property type="term" value="P:formation of translation preinitiation complex"/>
    <property type="evidence" value="ECO:0007669"/>
    <property type="project" value="TreeGrafter"/>
</dbReference>
<dbReference type="SUPFAM" id="SSF55159">
    <property type="entry name" value="eIF1-like"/>
    <property type="match status" value="1"/>
</dbReference>
<feature type="compositionally biased region" description="Polar residues" evidence="4">
    <location>
        <begin position="7"/>
        <end position="17"/>
    </location>
</feature>
<keyword evidence="2" id="KW-0810">Translation regulation</keyword>
<feature type="domain" description="SUI1" evidence="5">
    <location>
        <begin position="37"/>
        <end position="103"/>
    </location>
</feature>
<evidence type="ECO:0000313" key="7">
    <source>
        <dbReference type="Proteomes" id="UP000287908"/>
    </source>
</evidence>
<feature type="region of interest" description="Disordered" evidence="4">
    <location>
        <begin position="1"/>
        <end position="33"/>
    </location>
</feature>
<dbReference type="CDD" id="cd11567">
    <property type="entry name" value="YciH_like"/>
    <property type="match status" value="1"/>
</dbReference>
<evidence type="ECO:0000313" key="6">
    <source>
        <dbReference type="EMBL" id="RUO77935.1"/>
    </source>
</evidence>
<dbReference type="EMBL" id="PIQF01000001">
    <property type="protein sequence ID" value="RUO77935.1"/>
    <property type="molecule type" value="Genomic_DNA"/>
</dbReference>
<protein>
    <submittedName>
        <fullName evidence="6">Stress response translation initiation inhibitor YciH</fullName>
    </submittedName>
</protein>
<dbReference type="Pfam" id="PF01253">
    <property type="entry name" value="SUI1"/>
    <property type="match status" value="1"/>
</dbReference>
<evidence type="ECO:0000256" key="4">
    <source>
        <dbReference type="SAM" id="MobiDB-lite"/>
    </source>
</evidence>
<dbReference type="InterPro" id="IPR050318">
    <property type="entry name" value="DENR/SUI1_TIF"/>
</dbReference>
<dbReference type="InterPro" id="IPR005872">
    <property type="entry name" value="SUI1_arc_bac"/>
</dbReference>
<evidence type="ECO:0000256" key="2">
    <source>
        <dbReference type="ARBA" id="ARBA00022845"/>
    </source>
</evidence>
<dbReference type="GO" id="GO:0002188">
    <property type="term" value="P:translation reinitiation"/>
    <property type="evidence" value="ECO:0007669"/>
    <property type="project" value="TreeGrafter"/>
</dbReference>
<dbReference type="InterPro" id="IPR036877">
    <property type="entry name" value="SUI1_dom_sf"/>
</dbReference>
<comment type="caution">
    <text evidence="6">The sequence shown here is derived from an EMBL/GenBank/DDBJ whole genome shotgun (WGS) entry which is preliminary data.</text>
</comment>
<evidence type="ECO:0000256" key="1">
    <source>
        <dbReference type="ARBA" id="ARBA00005422"/>
    </source>
</evidence>
<dbReference type="GO" id="GO:0003743">
    <property type="term" value="F:translation initiation factor activity"/>
    <property type="evidence" value="ECO:0007669"/>
    <property type="project" value="InterPro"/>
</dbReference>
<evidence type="ECO:0000259" key="5">
    <source>
        <dbReference type="PROSITE" id="PS50296"/>
    </source>
</evidence>
<comment type="similarity">
    <text evidence="1">Belongs to the SUI1 family.</text>
</comment>
<gene>
    <name evidence="6" type="ORF">CWI81_05510</name>
</gene>